<evidence type="ECO:0000256" key="2">
    <source>
        <dbReference type="SAM" id="Phobius"/>
    </source>
</evidence>
<feature type="region of interest" description="Disordered" evidence="1">
    <location>
        <begin position="861"/>
        <end position="903"/>
    </location>
</feature>
<accession>A0A1T3P4B0</accession>
<feature type="transmembrane region" description="Helical" evidence="2">
    <location>
        <begin position="171"/>
        <end position="199"/>
    </location>
</feature>
<feature type="region of interest" description="Disordered" evidence="1">
    <location>
        <begin position="612"/>
        <end position="741"/>
    </location>
</feature>
<feature type="compositionally biased region" description="Pro residues" evidence="1">
    <location>
        <begin position="875"/>
        <end position="887"/>
    </location>
</feature>
<feature type="compositionally biased region" description="Low complexity" evidence="1">
    <location>
        <begin position="2017"/>
        <end position="2028"/>
    </location>
</feature>
<keyword evidence="2" id="KW-0472">Membrane</keyword>
<keyword evidence="2" id="KW-0812">Transmembrane</keyword>
<reference evidence="3 4" key="1">
    <citation type="submission" date="2017-03" db="EMBL/GenBank/DDBJ databases">
        <title>Draft genome sequence of Streptomyces scabrisporus NF3, endophyte isolated from Amphipterygium adstringens.</title>
        <authorList>
            <person name="Vazquez M."/>
            <person name="Ceapa C.D."/>
            <person name="Rodriguez Luna D."/>
            <person name="Sanchez Esquivel S."/>
        </authorList>
    </citation>
    <scope>NUCLEOTIDE SEQUENCE [LARGE SCALE GENOMIC DNA]</scope>
    <source>
        <strain evidence="3 4">NF3</strain>
    </source>
</reference>
<dbReference type="STRING" id="159449.B4N89_25850"/>
<protein>
    <recommendedName>
        <fullName evidence="5">Tox-PL domain-containing protein</fullName>
    </recommendedName>
</protein>
<comment type="caution">
    <text evidence="3">The sequence shown here is derived from an EMBL/GenBank/DDBJ whole genome shotgun (WGS) entry which is preliminary data.</text>
</comment>
<organism evidence="3 4">
    <name type="scientific">Embleya scabrispora</name>
    <dbReference type="NCBI Taxonomy" id="159449"/>
    <lineage>
        <taxon>Bacteria</taxon>
        <taxon>Bacillati</taxon>
        <taxon>Actinomycetota</taxon>
        <taxon>Actinomycetes</taxon>
        <taxon>Kitasatosporales</taxon>
        <taxon>Streptomycetaceae</taxon>
        <taxon>Embleya</taxon>
    </lineage>
</organism>
<gene>
    <name evidence="3" type="ORF">B4N89_25850</name>
</gene>
<feature type="region of interest" description="Disordered" evidence="1">
    <location>
        <begin position="1615"/>
        <end position="1636"/>
    </location>
</feature>
<evidence type="ECO:0000256" key="1">
    <source>
        <dbReference type="SAM" id="MobiDB-lite"/>
    </source>
</evidence>
<sequence>MGNRPTDWNAIGLSTDPTPGDPVRLRTLITSMESLGKVAREIDDALNSVLDKTGNGAFVGQTADALREKISGPLREFVTSIADAFEHSAKALHTYVDVMETQQRVADTALANGRDLPLEDPQRATYGTTARNAGTAQRTQAETAAKALNSAATGIKQPVSNCDLFWEAFNWLAIILILPALLLGGPLALLAIGINLVLFVKTAVDVANGKAGLLDLFLAGLGMIAPTTKGLNLFKLFKDGAKFLWTKGIKPFAQGAWGALKGAFNAGAFRSFAFIPGLKDFARLAGGWIKTGALWVGAAALKMPSWVGGTLLKGGLLVVKGFKAMPALFRAIPSMVKGAAGSTWKFLRSELGGTKWLRLILPVDAAEISRFGLKRALQIGFYERGVLGKFRYASPLLGAGGRGLSQIPTMPHLGALPEMPVHDLARIRAGDWSGFGANELRMKALDLPTTNLTVTSPAGLHIPTTLGEVMQFAPDAVRRMDALLDIGARDMKMVQIGDWAKLPTPANSGRMELNALHSIGQLPTTGAAGAVHALPSPSTLPGVTHAPSLSSLSALDLVQTGAGHRPSVPSLVTGNTPGAGAGIAHLPAPAGQVTAPSLPAAGLNHGLPAPSLPAPNLAGHGLSGPGLPGHGVPAPHVELQSTGFGSTVNPSAPSPTALAGGPPPTALVPDHAGNALDLLDHGPKTMPRPDGPAHAGALPTAPQPHGPGGGGELRPGTPTANQVAVAPTPPPGGHLAGPPNRLTGAQLEQLWQRDADRIGALFGKADDPLRAERIEAWRDLTSARNELGRAQQVLHDLEVRPGGSSTSSVYERDAGIAVQTASAKVETATARLDALGVNPARIDQGMAQIQAQSLLERPRPVGGTHHDLGVGTTLPTPPAAGAVPPPNTTITSHVGAGATDLDGATVRTPVRDGYRVTDPASGHSVRYGDDGRLVDEGLALHSPGEPRFIVDDGEGRPFLTNAHGDPVLGFDVTVVRGGYRVTDTAGGQTVRYRTNGAVAEQGIALGGTGAPRFVVHGNDARPPMLTNAHGKPITDRVFTPFDNGYRVTDPATGGSVRYGTNGRVVEHGIALGGLDEAHFVVPGEHGPVLTDIHGTRIDDVHVTATDGGGYRITEPTSGQSTRYHGNGTAADEGIALQGGGDAHFVVPGEHGPVLTDLHGNPITGVDVTPVNGGGYRVTEPLSGQTTRYHGNGTIADNGVALQGAPGDAHFVVPGEHGPVLTDLHGNPITGVDVTPVNGGGYRVTEPLSGQSTRYRGDGSVAEHGLVLTGFSGDPHFVLFREGRPSVLTDVHGKPITDRRLTEFDNGYHVTDPATGRSVRYDGTGTAIERELGLTELGEPHFIVDRGAGPVLTDVRGTPVAGVDVTPIGGGYRVTETAGGHSTRYTANGWVGEHGIALGGGAEPRFVVGEGTNRHVTDMLGTPMPHHTATVTDQGFRIVDTRTSVSTLHGADGALIERGIAVGGPGEARFVVGEGAGRVLTDANGVRVTDRAVTVVDNGYRVTDPATGHSFRHDTVTNTFEHGTKLGRAGQGPFAVGDTLTDLHGNPLPAEQRLTRLTAADGTHTGYRIDVVHPNSPRHGEFHEFGTNGTVTREAFNVLDDGRMTRHQYVVDHSTPTPTWRQEFHPDSPGDPFTRNEFQRGTVDTSGAANGGLRLKSSSPDQVAIFERRMLPGGTTLDAFRRTDLSGFGTFGHRTKWIEWGADGTPLAQGSRRFDTSGFGYTDVDQHFVTVREFRDTIQKFDGRAGHTLGVKGTDGWTWHRFDGAGNELASGPRTAHWDGGWSDRHGPGAGTHAGELVQKQWGELHRTDHARHYLEHPLGADGFRKASWDELSPQGKEAGKHVVEADGSTFTTTRVSEQRPPSWARKWLTDNRTDPAGNHAFLAADTRYQVFTWEKSVVGTDGSLTRGNGTRFVGDDGSSFDILADGTFARSQTKLADGSTLKAGDTVRPHADAPAGTIPWSKGDVTGYRLDTPGPGGHGWQDFRPVSNADGVVTHWEMVREGFENGNIRHYTTPDSPVHGTAGAATPAPQAPVAPNPRSNWVEYDAHGYVAGRRDTWTLAAGNEITIVARGSSTAKTWQWERLDAAGRVQESGKRVLFRSSDDPKLPFDDSFRDFDAHDNLVRERRMLDDGRYVDAWQAPGTRTWTWQKFDRAGTVMPQPGTGTHERVWWNPKAADGAGGWQATPLDGKNLLFRDRFVPTTGETLVIRETPPHITDAPARVREYGPGGATSPNTATWKEFDHSSAVRTRSALPDGQFLERDAWRGQWRRYDADGNLLARRTDGGAVITTDSLGRWRVVGSEYDFRGQVTEVRGWVRRVREGQRMPWKGDMGRIDATRFRSALAGIPDIPTTGSIHLAEAAYQSGGSVLGKKLALEFAQEFAIEFAANIIVADINARAQGKSLTETDWQKAALNAAVGGVVKGGVGAFVHENKWDGFRKLGDLKSGYGNIDGGKHWNRRPGNHDKTWANEWAGNETAVRWRSGTYDFGYSAGVGMLAGLINGSINASVFGVKGADGLTHKVFGWEALGDGGIASLSGVVSTGSVSLARIGFLNAAGGRFFHRQGVSEFLLNIGFKIGEKMFNGWLLPKVRAGIDPAWYQQKDA</sequence>
<dbReference type="OrthoDB" id="4333945at2"/>
<evidence type="ECO:0008006" key="5">
    <source>
        <dbReference type="Google" id="ProtNLM"/>
    </source>
</evidence>
<evidence type="ECO:0000313" key="3">
    <source>
        <dbReference type="EMBL" id="OPC83903.1"/>
    </source>
</evidence>
<feature type="transmembrane region" description="Helical" evidence="2">
    <location>
        <begin position="211"/>
        <end position="228"/>
    </location>
</feature>
<dbReference type="RefSeq" id="WP_078978199.1">
    <property type="nucleotide sequence ID" value="NZ_MWQN01000001.1"/>
</dbReference>
<keyword evidence="2" id="KW-1133">Transmembrane helix</keyword>
<evidence type="ECO:0000313" key="4">
    <source>
        <dbReference type="Proteomes" id="UP000190037"/>
    </source>
</evidence>
<feature type="region of interest" description="Disordered" evidence="1">
    <location>
        <begin position="2014"/>
        <end position="2036"/>
    </location>
</feature>
<proteinExistence type="predicted"/>
<feature type="region of interest" description="Disordered" evidence="1">
    <location>
        <begin position="1940"/>
        <end position="1960"/>
    </location>
</feature>
<feature type="compositionally biased region" description="Polar residues" evidence="1">
    <location>
        <begin position="639"/>
        <end position="649"/>
    </location>
</feature>
<name>A0A1T3P4B0_9ACTN</name>
<dbReference type="Proteomes" id="UP000190037">
    <property type="component" value="Unassembled WGS sequence"/>
</dbReference>
<feature type="compositionally biased region" description="Low complexity" evidence="1">
    <location>
        <begin position="650"/>
        <end position="660"/>
    </location>
</feature>
<dbReference type="EMBL" id="MWQN01000001">
    <property type="protein sequence ID" value="OPC83903.1"/>
    <property type="molecule type" value="Genomic_DNA"/>
</dbReference>
<keyword evidence="4" id="KW-1185">Reference proteome</keyword>